<name>A0A9P7C5E5_9FUNG</name>
<dbReference type="Proteomes" id="UP000740926">
    <property type="component" value="Unassembled WGS sequence"/>
</dbReference>
<organism evidence="1 2">
    <name type="scientific">Rhizopus delemar</name>
    <dbReference type="NCBI Taxonomy" id="936053"/>
    <lineage>
        <taxon>Eukaryota</taxon>
        <taxon>Fungi</taxon>
        <taxon>Fungi incertae sedis</taxon>
        <taxon>Mucoromycota</taxon>
        <taxon>Mucoromycotina</taxon>
        <taxon>Mucoromycetes</taxon>
        <taxon>Mucorales</taxon>
        <taxon>Mucorineae</taxon>
        <taxon>Rhizopodaceae</taxon>
        <taxon>Rhizopus</taxon>
    </lineage>
</organism>
<evidence type="ECO:0000313" key="1">
    <source>
        <dbReference type="EMBL" id="KAG1536543.1"/>
    </source>
</evidence>
<accession>A0A9P7C5E5</accession>
<gene>
    <name evidence="1" type="ORF">G6F50_015036</name>
</gene>
<proteinExistence type="predicted"/>
<evidence type="ECO:0000313" key="2">
    <source>
        <dbReference type="Proteomes" id="UP000740926"/>
    </source>
</evidence>
<dbReference type="EMBL" id="JAANIU010007846">
    <property type="protein sequence ID" value="KAG1536543.1"/>
    <property type="molecule type" value="Genomic_DNA"/>
</dbReference>
<dbReference type="AlphaFoldDB" id="A0A9P7C5E5"/>
<protein>
    <submittedName>
        <fullName evidence="1">Uncharacterized protein</fullName>
    </submittedName>
</protein>
<reference evidence="1 2" key="1">
    <citation type="journal article" date="2020" name="Microb. Genom.">
        <title>Genetic diversity of clinical and environmental Mucorales isolates obtained from an investigation of mucormycosis cases among solid organ transplant recipients.</title>
        <authorList>
            <person name="Nguyen M.H."/>
            <person name="Kaul D."/>
            <person name="Muto C."/>
            <person name="Cheng S.J."/>
            <person name="Richter R.A."/>
            <person name="Bruno V.M."/>
            <person name="Liu G."/>
            <person name="Beyhan S."/>
            <person name="Sundermann A.J."/>
            <person name="Mounaud S."/>
            <person name="Pasculle A.W."/>
            <person name="Nierman W.C."/>
            <person name="Driscoll E."/>
            <person name="Cumbie R."/>
            <person name="Clancy C.J."/>
            <person name="Dupont C.L."/>
        </authorList>
    </citation>
    <scope>NUCLEOTIDE SEQUENCE [LARGE SCALE GENOMIC DNA]</scope>
    <source>
        <strain evidence="1 2">GL24</strain>
    </source>
</reference>
<sequence length="179" mass="19257">MVWIVPEGNAQSLRFHAISDSAIVSGLIFLALRVTSAWPATSRPPAATAWRRCWPSSARPRRPSCSAIRRERTCHRRRHRAGAAVPARFRQAAGIPHLRDAVLPGGRGHRRLAHLRSHPQSVLAGPGRPGRGTAVLLCGAVRRLPGRPSAAAPAGHGRLLRADRHRAGADQRGQGLAAL</sequence>
<comment type="caution">
    <text evidence="1">The sequence shown here is derived from an EMBL/GenBank/DDBJ whole genome shotgun (WGS) entry which is preliminary data.</text>
</comment>
<keyword evidence="2" id="KW-1185">Reference proteome</keyword>